<dbReference type="Gene3D" id="1.10.8.10">
    <property type="entry name" value="DNA helicase RuvA subunit, C-terminal domain"/>
    <property type="match status" value="1"/>
</dbReference>
<evidence type="ECO:0000313" key="1">
    <source>
        <dbReference type="EMBL" id="MDQ0392222.1"/>
    </source>
</evidence>
<dbReference type="SUPFAM" id="SSF110849">
    <property type="entry name" value="ParB/Sulfiredoxin"/>
    <property type="match status" value="1"/>
</dbReference>
<dbReference type="InterPro" id="IPR014956">
    <property type="entry name" value="ParBc_2"/>
</dbReference>
<proteinExistence type="predicted"/>
<comment type="caution">
    <text evidence="1">The sequence shown here is derived from an EMBL/GenBank/DDBJ whole genome shotgun (WGS) entry which is preliminary data.</text>
</comment>
<gene>
    <name evidence="1" type="ORF">J3R73_002014</name>
</gene>
<dbReference type="CDD" id="cd16390">
    <property type="entry name" value="ParB_N_Srx_like"/>
    <property type="match status" value="1"/>
</dbReference>
<dbReference type="InterPro" id="IPR016932">
    <property type="entry name" value="UCP029669"/>
</dbReference>
<dbReference type="Pfam" id="PF08857">
    <property type="entry name" value="ParBc_2"/>
    <property type="match status" value="1"/>
</dbReference>
<dbReference type="EMBL" id="JAUSVK010000001">
    <property type="protein sequence ID" value="MDQ0392222.1"/>
    <property type="molecule type" value="Genomic_DNA"/>
</dbReference>
<evidence type="ECO:0000313" key="2">
    <source>
        <dbReference type="Proteomes" id="UP001237448"/>
    </source>
</evidence>
<evidence type="ECO:0008006" key="3">
    <source>
        <dbReference type="Google" id="ProtNLM"/>
    </source>
</evidence>
<organism evidence="1 2">
    <name type="scientific">Labrys monachus</name>
    <dbReference type="NCBI Taxonomy" id="217067"/>
    <lineage>
        <taxon>Bacteria</taxon>
        <taxon>Pseudomonadati</taxon>
        <taxon>Pseudomonadota</taxon>
        <taxon>Alphaproteobacteria</taxon>
        <taxon>Hyphomicrobiales</taxon>
        <taxon>Xanthobacteraceae</taxon>
        <taxon>Labrys</taxon>
    </lineage>
</organism>
<dbReference type="Gene3D" id="3.90.1530.10">
    <property type="entry name" value="Conserved hypothetical protein from pyrococcus furiosus pfu- 392566-001, ParB domain"/>
    <property type="match status" value="1"/>
</dbReference>
<name>A0ABU0FD25_9HYPH</name>
<sequence>MKNNPSRASDYIDPVLKPVPIGDLKPTQITVGMGEVAEKRRRWKAQAADKKANYVREHMIPVILGPEKTHYILDHHHLARALHEEKVKHIFVYVVSDLSMLDRGAFWYMLDNRNWMHPFDEDGRRRDYDAIPERVSDLVDDPFRSLAGSLRRAGGYAKDETPYTEFLWADFLRRRIARKTVNGDFEEALDQALQLAASKEARYLPGWAGIDR</sequence>
<dbReference type="InterPro" id="IPR036086">
    <property type="entry name" value="ParB/Sulfiredoxin_sf"/>
</dbReference>
<dbReference type="PIRSF" id="PIRSF029669">
    <property type="entry name" value="UCP029669"/>
    <property type="match status" value="1"/>
</dbReference>
<reference evidence="1 2" key="1">
    <citation type="submission" date="2023-07" db="EMBL/GenBank/DDBJ databases">
        <title>Genomic Encyclopedia of Type Strains, Phase IV (KMG-IV): sequencing the most valuable type-strain genomes for metagenomic binning, comparative biology and taxonomic classification.</title>
        <authorList>
            <person name="Goeker M."/>
        </authorList>
    </citation>
    <scope>NUCLEOTIDE SEQUENCE [LARGE SCALE GENOMIC DNA]</scope>
    <source>
        <strain evidence="1 2">DSM 5896</strain>
    </source>
</reference>
<keyword evidence="2" id="KW-1185">Reference proteome</keyword>
<accession>A0ABU0FD25</accession>
<dbReference type="RefSeq" id="WP_307425778.1">
    <property type="nucleotide sequence ID" value="NZ_JAUSVK010000001.1"/>
</dbReference>
<protein>
    <recommendedName>
        <fullName evidence="3">Chromosome partitioning protein ParB</fullName>
    </recommendedName>
</protein>
<dbReference type="Proteomes" id="UP001237448">
    <property type="component" value="Unassembled WGS sequence"/>
</dbReference>